<dbReference type="Proteomes" id="UP000529310">
    <property type="component" value="Unassembled WGS sequence"/>
</dbReference>
<name>A0A7W4YMX5_9MICO</name>
<gene>
    <name evidence="1" type="ORF">FHX49_000672</name>
</gene>
<evidence type="ECO:0000313" key="2">
    <source>
        <dbReference type="Proteomes" id="UP000529310"/>
    </source>
</evidence>
<evidence type="ECO:0000313" key="1">
    <source>
        <dbReference type="EMBL" id="MBB2975131.1"/>
    </source>
</evidence>
<sequence>MRTSLTTYVGFVESRDMPSSSSRQKGKVPYALITTRFIDLCWKLTEVFPTFISSVIPSRDVEIGSKSRTILFTHLGLTDDRREDVAELIDRARDVILSERVTSAAIRWAVAHEMAHIHGSAPDRTGAYLRAEESYPNIVREQWEPKRNGLSRFADSVQSYKNEIACDLLANQYVLDSPFATHDIITQAIGSLVALEALIWHGWDLDKAKTSDTHPSPSLRLELVAKDWARIFADPETWARCEVPGEYAKADFAYMLAFDRWARGVYGEHRDGSVWGFEIEACLSELHRVVPQGGVDYVYVQRPEGSLRVRRTQ</sequence>
<proteinExistence type="predicted"/>
<protein>
    <submittedName>
        <fullName evidence="1">Uncharacterized protein</fullName>
    </submittedName>
</protein>
<accession>A0A7W4YMX5</accession>
<dbReference type="EMBL" id="JACHWQ010000001">
    <property type="protein sequence ID" value="MBB2975131.1"/>
    <property type="molecule type" value="Genomic_DNA"/>
</dbReference>
<reference evidence="1 2" key="1">
    <citation type="submission" date="2020-08" db="EMBL/GenBank/DDBJ databases">
        <title>Sequencing the genomes of 1000 actinobacteria strains.</title>
        <authorList>
            <person name="Klenk H.-P."/>
        </authorList>
    </citation>
    <scope>NUCLEOTIDE SEQUENCE [LARGE SCALE GENOMIC DNA]</scope>
    <source>
        <strain evidence="1 2">DSM 27099</strain>
    </source>
</reference>
<comment type="caution">
    <text evidence="1">The sequence shown here is derived from an EMBL/GenBank/DDBJ whole genome shotgun (WGS) entry which is preliminary data.</text>
</comment>
<dbReference type="AlphaFoldDB" id="A0A7W4YMX5"/>
<keyword evidence="2" id="KW-1185">Reference proteome</keyword>
<organism evidence="1 2">
    <name type="scientific">Microbacterium endophyticum</name>
    <dbReference type="NCBI Taxonomy" id="1526412"/>
    <lineage>
        <taxon>Bacteria</taxon>
        <taxon>Bacillati</taxon>
        <taxon>Actinomycetota</taxon>
        <taxon>Actinomycetes</taxon>
        <taxon>Micrococcales</taxon>
        <taxon>Microbacteriaceae</taxon>
        <taxon>Microbacterium</taxon>
    </lineage>
</organism>
<dbReference type="RefSeq" id="WP_165141798.1">
    <property type="nucleotide sequence ID" value="NZ_CP049255.1"/>
</dbReference>